<dbReference type="Gene3D" id="2.60.40.2180">
    <property type="match status" value="1"/>
</dbReference>
<gene>
    <name evidence="5" type="ORF">WMO46_03380</name>
</gene>
<evidence type="ECO:0000256" key="3">
    <source>
        <dbReference type="SAM" id="SignalP"/>
    </source>
</evidence>
<dbReference type="SUPFAM" id="SSF53474">
    <property type="entry name" value="alpha/beta-Hydrolases"/>
    <property type="match status" value="1"/>
</dbReference>
<dbReference type="InterPro" id="IPR000801">
    <property type="entry name" value="Esterase-like"/>
</dbReference>
<dbReference type="PANTHER" id="PTHR43037">
    <property type="entry name" value="UNNAMED PRODUCT-RELATED"/>
    <property type="match status" value="1"/>
</dbReference>
<dbReference type="PANTHER" id="PTHR43037:SF1">
    <property type="entry name" value="BLL1128 PROTEIN"/>
    <property type="match status" value="1"/>
</dbReference>
<feature type="region of interest" description="Disordered" evidence="2">
    <location>
        <begin position="104"/>
        <end position="140"/>
    </location>
</feature>
<protein>
    <submittedName>
        <fullName evidence="5">Alpha/beta hydrolase-fold protein</fullName>
    </submittedName>
</protein>
<dbReference type="EMBL" id="JBBMFL010000003">
    <property type="protein sequence ID" value="MEQ2543993.1"/>
    <property type="molecule type" value="Genomic_DNA"/>
</dbReference>
<evidence type="ECO:0000259" key="4">
    <source>
        <dbReference type="Pfam" id="PF18435"/>
    </source>
</evidence>
<feature type="signal peptide" evidence="3">
    <location>
        <begin position="1"/>
        <end position="20"/>
    </location>
</feature>
<organism evidence="5 6">
    <name type="scientific">Alistipes intestinihominis</name>
    <dbReference type="NCBI Taxonomy" id="3133172"/>
    <lineage>
        <taxon>Bacteria</taxon>
        <taxon>Pseudomonadati</taxon>
        <taxon>Bacteroidota</taxon>
        <taxon>Bacteroidia</taxon>
        <taxon>Bacteroidales</taxon>
        <taxon>Rikenellaceae</taxon>
        <taxon>Alistipes</taxon>
    </lineage>
</organism>
<comment type="caution">
    <text evidence="5">The sequence shown here is derived from an EMBL/GenBank/DDBJ whole genome shotgun (WGS) entry which is preliminary data.</text>
</comment>
<proteinExistence type="predicted"/>
<feature type="domain" description="Esterase Ig-like N-terminal" evidence="4">
    <location>
        <begin position="29"/>
        <end position="162"/>
    </location>
</feature>
<accession>A0ABV1GV68</accession>
<evidence type="ECO:0000313" key="6">
    <source>
        <dbReference type="Proteomes" id="UP001460202"/>
    </source>
</evidence>
<keyword evidence="5" id="KW-0378">Hydrolase</keyword>
<name>A0ABV1GV68_9BACT</name>
<feature type="compositionally biased region" description="Basic and acidic residues" evidence="2">
    <location>
        <begin position="113"/>
        <end position="123"/>
    </location>
</feature>
<dbReference type="InterPro" id="IPR029058">
    <property type="entry name" value="AB_hydrolase_fold"/>
</dbReference>
<reference evidence="5 6" key="1">
    <citation type="submission" date="2024-03" db="EMBL/GenBank/DDBJ databases">
        <title>Human intestinal bacterial collection.</title>
        <authorList>
            <person name="Pauvert C."/>
            <person name="Hitch T.C.A."/>
            <person name="Clavel T."/>
        </authorList>
    </citation>
    <scope>NUCLEOTIDE SEQUENCE [LARGE SCALE GENOMIC DNA]</scope>
    <source>
        <strain evidence="5 6">CLA-KB-H122</strain>
    </source>
</reference>
<feature type="chain" id="PRO_5046199556" evidence="3">
    <location>
        <begin position="21"/>
        <end position="429"/>
    </location>
</feature>
<dbReference type="GO" id="GO:0016787">
    <property type="term" value="F:hydrolase activity"/>
    <property type="evidence" value="ECO:0007669"/>
    <property type="project" value="UniProtKB-KW"/>
</dbReference>
<dbReference type="Pfam" id="PF18435">
    <property type="entry name" value="EstA_Ig_like"/>
    <property type="match status" value="1"/>
</dbReference>
<evidence type="ECO:0000313" key="5">
    <source>
        <dbReference type="EMBL" id="MEQ2543993.1"/>
    </source>
</evidence>
<evidence type="ECO:0000256" key="1">
    <source>
        <dbReference type="ARBA" id="ARBA00022729"/>
    </source>
</evidence>
<keyword evidence="1 3" id="KW-0732">Signal</keyword>
<dbReference type="Gene3D" id="3.40.50.1820">
    <property type="entry name" value="alpha/beta hydrolase"/>
    <property type="match status" value="1"/>
</dbReference>
<dbReference type="Pfam" id="PF00756">
    <property type="entry name" value="Esterase"/>
    <property type="match status" value="1"/>
</dbReference>
<dbReference type="RefSeq" id="WP_349093789.1">
    <property type="nucleotide sequence ID" value="NZ_JBBMFL010000003.1"/>
</dbReference>
<dbReference type="InterPro" id="IPR050955">
    <property type="entry name" value="Plant_Biomass_Hydrol_Est"/>
</dbReference>
<dbReference type="Proteomes" id="UP001460202">
    <property type="component" value="Unassembled WGS sequence"/>
</dbReference>
<keyword evidence="6" id="KW-1185">Reference proteome</keyword>
<sequence>MKKRTIFTLLLTGAAGLAQAAAPTGHVQSATAVSRVLGDGRKVETVVLEYDAPVRDKSLTAESYAVEGREVTRIYANTVPERAKKGTDGRYVVIELKTEVDLNAQPEQPTEADMEKKRERDRMQGGPGLRAGWSTGGDDEYPGDATAYQVADIKTAKGKTYAASDAPIKTTEEICLVADDFRQEEFVSPYTGQTLPYNIYLPEDYDPAEKYPLVLFIHDAGAASGPVTQTLYQGNGATSWAEPEAQARHKCIVVAPEYPVITVDDNWNYSHHLDTTIELLKDLQTRYSVDPDRIYATGQSMGCMSSIVMMLKEPDLFAGALLVAGKWNPEQMGPLADQNIWIISCEGDASSNTLQSRAVEKWRGQGHSVSEATWDLTASPEELSAEADKMRAGGDHLLFTHLTGGSHRATWFVAYGIEGVQEWLFEQHK</sequence>
<evidence type="ECO:0000256" key="2">
    <source>
        <dbReference type="SAM" id="MobiDB-lite"/>
    </source>
</evidence>
<dbReference type="InterPro" id="IPR041172">
    <property type="entry name" value="EstA_Ig-like_N"/>
</dbReference>